<feature type="signal peptide" evidence="1">
    <location>
        <begin position="1"/>
        <end position="27"/>
    </location>
</feature>
<dbReference type="InterPro" id="IPR007284">
    <property type="entry name" value="Ground-like_dom"/>
</dbReference>
<evidence type="ECO:0000313" key="3">
    <source>
        <dbReference type="EMBL" id="CAG9535957.1"/>
    </source>
</evidence>
<reference evidence="3" key="1">
    <citation type="submission" date="2021-09" db="EMBL/GenBank/DDBJ databases">
        <authorList>
            <consortium name="Pathogen Informatics"/>
        </authorList>
    </citation>
    <scope>NUCLEOTIDE SEQUENCE</scope>
</reference>
<dbReference type="OrthoDB" id="5819427at2759"/>
<name>A0A8J2LZ08_9BILA</name>
<proteinExistence type="predicted"/>
<feature type="chain" id="PRO_5035231487" description="Ground-like domain-containing protein" evidence="1">
    <location>
        <begin position="28"/>
        <end position="188"/>
    </location>
</feature>
<dbReference type="AlphaFoldDB" id="A0A8J2LZ08"/>
<dbReference type="Pfam" id="PF04155">
    <property type="entry name" value="Ground-like"/>
    <property type="match status" value="1"/>
</dbReference>
<accession>A0A8J2LZ08</accession>
<gene>
    <name evidence="3" type="ORF">CJOHNSTONI_LOCUS5923</name>
</gene>
<dbReference type="Proteomes" id="UP000746747">
    <property type="component" value="Unassembled WGS sequence"/>
</dbReference>
<organism evidence="3 4">
    <name type="scientific">Cercopithifilaria johnstoni</name>
    <dbReference type="NCBI Taxonomy" id="2874296"/>
    <lineage>
        <taxon>Eukaryota</taxon>
        <taxon>Metazoa</taxon>
        <taxon>Ecdysozoa</taxon>
        <taxon>Nematoda</taxon>
        <taxon>Chromadorea</taxon>
        <taxon>Rhabditida</taxon>
        <taxon>Spirurina</taxon>
        <taxon>Spiruromorpha</taxon>
        <taxon>Filarioidea</taxon>
        <taxon>Onchocercidae</taxon>
        <taxon>Cercopithifilaria</taxon>
    </lineage>
</organism>
<comment type="caution">
    <text evidence="3">The sequence shown here is derived from an EMBL/GenBank/DDBJ whole genome shotgun (WGS) entry which is preliminary data.</text>
</comment>
<dbReference type="EMBL" id="CAKAEH010001414">
    <property type="protein sequence ID" value="CAG9535957.1"/>
    <property type="molecule type" value="Genomic_DNA"/>
</dbReference>
<evidence type="ECO:0000259" key="2">
    <source>
        <dbReference type="Pfam" id="PF04155"/>
    </source>
</evidence>
<sequence>MIEIVHRFGIIFIVTLYVTVNIYTVEGSPCRCTPCKILCAKLIQCPPPVTCPIQTCPAPPPCPQPPPCPPCPHSQFSCILQNSVVTRQIVVPVVRKKRQLKMDDEMNNNKLSLNPICNNKILQKIMDENIMASDAESQRLIQNASETQLGGHFNVLCSNNDLSYSAFATSLFCQHQKNNIICLAFKTP</sequence>
<keyword evidence="4" id="KW-1185">Reference proteome</keyword>
<evidence type="ECO:0000313" key="4">
    <source>
        <dbReference type="Proteomes" id="UP000746747"/>
    </source>
</evidence>
<evidence type="ECO:0000256" key="1">
    <source>
        <dbReference type="SAM" id="SignalP"/>
    </source>
</evidence>
<feature type="domain" description="Ground-like" evidence="2">
    <location>
        <begin position="117"/>
        <end position="185"/>
    </location>
</feature>
<keyword evidence="1" id="KW-0732">Signal</keyword>
<protein>
    <recommendedName>
        <fullName evidence="2">Ground-like domain-containing protein</fullName>
    </recommendedName>
</protein>